<reference evidence="2" key="1">
    <citation type="submission" date="2018-05" db="EMBL/GenBank/DDBJ databases">
        <authorList>
            <person name="Lanie J.A."/>
            <person name="Ng W.-L."/>
            <person name="Kazmierczak K.M."/>
            <person name="Andrzejewski T.M."/>
            <person name="Davidsen T.M."/>
            <person name="Wayne K.J."/>
            <person name="Tettelin H."/>
            <person name="Glass J.I."/>
            <person name="Rusch D."/>
            <person name="Podicherti R."/>
            <person name="Tsui H.-C.T."/>
            <person name="Winkler M.E."/>
        </authorList>
    </citation>
    <scope>NUCLEOTIDE SEQUENCE</scope>
</reference>
<dbReference type="PROSITE" id="PS00889">
    <property type="entry name" value="CNMP_BINDING_2"/>
    <property type="match status" value="1"/>
</dbReference>
<dbReference type="GO" id="GO:0042391">
    <property type="term" value="P:regulation of membrane potential"/>
    <property type="evidence" value="ECO:0007669"/>
    <property type="project" value="TreeGrafter"/>
</dbReference>
<name>A0A381VU01_9ZZZZ</name>
<dbReference type="SMART" id="SM00100">
    <property type="entry name" value="cNMP"/>
    <property type="match status" value="1"/>
</dbReference>
<dbReference type="GO" id="GO:0005249">
    <property type="term" value="F:voltage-gated potassium channel activity"/>
    <property type="evidence" value="ECO:0007669"/>
    <property type="project" value="TreeGrafter"/>
</dbReference>
<dbReference type="InterPro" id="IPR018488">
    <property type="entry name" value="cNMP-bd_CS"/>
</dbReference>
<dbReference type="InterPro" id="IPR014710">
    <property type="entry name" value="RmlC-like_jellyroll"/>
</dbReference>
<organism evidence="2">
    <name type="scientific">marine metagenome</name>
    <dbReference type="NCBI Taxonomy" id="408172"/>
    <lineage>
        <taxon>unclassified sequences</taxon>
        <taxon>metagenomes</taxon>
        <taxon>ecological metagenomes</taxon>
    </lineage>
</organism>
<dbReference type="InterPro" id="IPR050818">
    <property type="entry name" value="KCNH_animal-type"/>
</dbReference>
<dbReference type="AlphaFoldDB" id="A0A381VU01"/>
<dbReference type="InterPro" id="IPR000595">
    <property type="entry name" value="cNMP-bd_dom"/>
</dbReference>
<dbReference type="EMBL" id="UINC01009653">
    <property type="protein sequence ID" value="SVA43248.1"/>
    <property type="molecule type" value="Genomic_DNA"/>
</dbReference>
<sequence>MDLFRDAEQLRQVPMFARLDAARLKLLAFTSEESQFRDGEVLFRAGAATDSAYVVMSGEVEVFADEPVGEPLVVLGENQLIGEMGVIGNSPRSATLKARGEVRSLRIASDDFLHLMTENPEIALDVMRQLVERLANTTRMLEEARSVSQNSNSPAGG</sequence>
<dbReference type="Pfam" id="PF00027">
    <property type="entry name" value="cNMP_binding"/>
    <property type="match status" value="1"/>
</dbReference>
<evidence type="ECO:0000259" key="1">
    <source>
        <dbReference type="PROSITE" id="PS50042"/>
    </source>
</evidence>
<gene>
    <name evidence="2" type="ORF">METZ01_LOCUS96102</name>
</gene>
<protein>
    <recommendedName>
        <fullName evidence="1">Cyclic nucleotide-binding domain-containing protein</fullName>
    </recommendedName>
</protein>
<dbReference type="GO" id="GO:0005886">
    <property type="term" value="C:plasma membrane"/>
    <property type="evidence" value="ECO:0007669"/>
    <property type="project" value="TreeGrafter"/>
</dbReference>
<dbReference type="PROSITE" id="PS50042">
    <property type="entry name" value="CNMP_BINDING_3"/>
    <property type="match status" value="1"/>
</dbReference>
<accession>A0A381VU01</accession>
<proteinExistence type="predicted"/>
<dbReference type="PANTHER" id="PTHR10217:SF435">
    <property type="entry name" value="POTASSIUM VOLTAGE-GATED CHANNEL PROTEIN EAG"/>
    <property type="match status" value="1"/>
</dbReference>
<dbReference type="CDD" id="cd00038">
    <property type="entry name" value="CAP_ED"/>
    <property type="match status" value="1"/>
</dbReference>
<evidence type="ECO:0000313" key="2">
    <source>
        <dbReference type="EMBL" id="SVA43248.1"/>
    </source>
</evidence>
<feature type="domain" description="Cyclic nucleotide-binding" evidence="1">
    <location>
        <begin position="15"/>
        <end position="133"/>
    </location>
</feature>
<dbReference type="PRINTS" id="PR00103">
    <property type="entry name" value="CAMPKINASE"/>
</dbReference>
<dbReference type="InterPro" id="IPR018490">
    <property type="entry name" value="cNMP-bd_dom_sf"/>
</dbReference>
<dbReference type="Gene3D" id="2.60.120.10">
    <property type="entry name" value="Jelly Rolls"/>
    <property type="match status" value="1"/>
</dbReference>
<dbReference type="SUPFAM" id="SSF51206">
    <property type="entry name" value="cAMP-binding domain-like"/>
    <property type="match status" value="1"/>
</dbReference>
<dbReference type="PANTHER" id="PTHR10217">
    <property type="entry name" value="VOLTAGE AND LIGAND GATED POTASSIUM CHANNEL"/>
    <property type="match status" value="1"/>
</dbReference>